<organism evidence="1 2">
    <name type="scientific">Eumeta variegata</name>
    <name type="common">Bagworm moth</name>
    <name type="synonym">Eumeta japonica</name>
    <dbReference type="NCBI Taxonomy" id="151549"/>
    <lineage>
        <taxon>Eukaryota</taxon>
        <taxon>Metazoa</taxon>
        <taxon>Ecdysozoa</taxon>
        <taxon>Arthropoda</taxon>
        <taxon>Hexapoda</taxon>
        <taxon>Insecta</taxon>
        <taxon>Pterygota</taxon>
        <taxon>Neoptera</taxon>
        <taxon>Endopterygota</taxon>
        <taxon>Lepidoptera</taxon>
        <taxon>Glossata</taxon>
        <taxon>Ditrysia</taxon>
        <taxon>Tineoidea</taxon>
        <taxon>Psychidae</taxon>
        <taxon>Oiketicinae</taxon>
        <taxon>Eumeta</taxon>
    </lineage>
</organism>
<reference evidence="1 2" key="1">
    <citation type="journal article" date="2019" name="Commun. Biol.">
        <title>The bagworm genome reveals a unique fibroin gene that provides high tensile strength.</title>
        <authorList>
            <person name="Kono N."/>
            <person name="Nakamura H."/>
            <person name="Ohtoshi R."/>
            <person name="Tomita M."/>
            <person name="Numata K."/>
            <person name="Arakawa K."/>
        </authorList>
    </citation>
    <scope>NUCLEOTIDE SEQUENCE [LARGE SCALE GENOMIC DNA]</scope>
</reference>
<feature type="non-terminal residue" evidence="1">
    <location>
        <position position="40"/>
    </location>
</feature>
<proteinExistence type="predicted"/>
<name>A0A4C1T2T8_EUMVA</name>
<evidence type="ECO:0000313" key="2">
    <source>
        <dbReference type="Proteomes" id="UP000299102"/>
    </source>
</evidence>
<comment type="caution">
    <text evidence="1">The sequence shown here is derived from an EMBL/GenBank/DDBJ whole genome shotgun (WGS) entry which is preliminary data.</text>
</comment>
<gene>
    <name evidence="1" type="ORF">EVAR_73550_1</name>
</gene>
<protein>
    <submittedName>
        <fullName evidence="1">Uncharacterized protein</fullName>
    </submittedName>
</protein>
<accession>A0A4C1T2T8</accession>
<dbReference type="Proteomes" id="UP000299102">
    <property type="component" value="Unassembled WGS sequence"/>
</dbReference>
<keyword evidence="2" id="KW-1185">Reference proteome</keyword>
<evidence type="ECO:0000313" key="1">
    <source>
        <dbReference type="EMBL" id="GBP08505.1"/>
    </source>
</evidence>
<dbReference type="AlphaFoldDB" id="A0A4C1T2T8"/>
<dbReference type="EMBL" id="BGZK01008462">
    <property type="protein sequence ID" value="GBP08505.1"/>
    <property type="molecule type" value="Genomic_DNA"/>
</dbReference>
<sequence length="40" mass="4489">MDFAKAGVPSFARSLTAWEVQNDNYVQENAYHGNEQNGTQ</sequence>